<dbReference type="GO" id="GO:0015833">
    <property type="term" value="P:peptide transport"/>
    <property type="evidence" value="ECO:0007669"/>
    <property type="project" value="InterPro"/>
</dbReference>
<evidence type="ECO:0000313" key="6">
    <source>
        <dbReference type="EMBL" id="MBX8630910.1"/>
    </source>
</evidence>
<dbReference type="GO" id="GO:0005524">
    <property type="term" value="F:ATP binding"/>
    <property type="evidence" value="ECO:0007669"/>
    <property type="project" value="UniProtKB-KW"/>
</dbReference>
<dbReference type="InterPro" id="IPR050319">
    <property type="entry name" value="ABC_transp_ATP-bind"/>
</dbReference>
<dbReference type="NCBIfam" id="TIGR01727">
    <property type="entry name" value="oligo_HPY"/>
    <property type="match status" value="1"/>
</dbReference>
<dbReference type="FunFam" id="3.40.50.300:FF:000016">
    <property type="entry name" value="Oligopeptide ABC transporter ATP-binding component"/>
    <property type="match status" value="1"/>
</dbReference>
<dbReference type="EMBL" id="JAGVSJ010000001">
    <property type="protein sequence ID" value="MBX8630910.1"/>
    <property type="molecule type" value="Genomic_DNA"/>
</dbReference>
<evidence type="ECO:0000256" key="3">
    <source>
        <dbReference type="ARBA" id="ARBA00022741"/>
    </source>
</evidence>
<accession>A0A8J7YRQ0</accession>
<dbReference type="InterPro" id="IPR003593">
    <property type="entry name" value="AAA+_ATPase"/>
</dbReference>
<evidence type="ECO:0000313" key="7">
    <source>
        <dbReference type="Proteomes" id="UP000716004"/>
    </source>
</evidence>
<dbReference type="Pfam" id="PF08352">
    <property type="entry name" value="oligo_HPY"/>
    <property type="match status" value="1"/>
</dbReference>
<dbReference type="GO" id="GO:0016887">
    <property type="term" value="F:ATP hydrolysis activity"/>
    <property type="evidence" value="ECO:0007669"/>
    <property type="project" value="InterPro"/>
</dbReference>
<reference evidence="6" key="1">
    <citation type="submission" date="2021-04" db="EMBL/GenBank/DDBJ databases">
        <title>Genomic insights into ecological role and evolution of a novel Thermoplasmata order Candidatus Sysuiplasmatales.</title>
        <authorList>
            <person name="Yuan Y."/>
        </authorList>
    </citation>
    <scope>NUCLEOTIDE SEQUENCE</scope>
    <source>
        <strain evidence="6">YP2-bin.285</strain>
    </source>
</reference>
<comment type="similarity">
    <text evidence="1">Belongs to the ABC transporter superfamily.</text>
</comment>
<dbReference type="PANTHER" id="PTHR43776">
    <property type="entry name" value="TRANSPORT ATP-BINDING PROTEIN"/>
    <property type="match status" value="1"/>
</dbReference>
<evidence type="ECO:0000256" key="4">
    <source>
        <dbReference type="ARBA" id="ARBA00022840"/>
    </source>
</evidence>
<feature type="domain" description="ABC transporter" evidence="5">
    <location>
        <begin position="1"/>
        <end position="235"/>
    </location>
</feature>
<dbReference type="InterPro" id="IPR013563">
    <property type="entry name" value="Oligopep_ABC_C"/>
</dbReference>
<gene>
    <name evidence="6" type="ORF">J9259_00070</name>
</gene>
<dbReference type="InterPro" id="IPR027417">
    <property type="entry name" value="P-loop_NTPase"/>
</dbReference>
<evidence type="ECO:0000259" key="5">
    <source>
        <dbReference type="PROSITE" id="PS50893"/>
    </source>
</evidence>
<sequence>MRRETKRVHAVDGVNLSVRKGEVMGLIGESGSGKTTLGWLAARLLSPTSGNIFFEGRDITSLHGEELRKWRSNVQIVFQDPITSLDPRMKVWQIIGEPLRAAGVRNKEEIIEKVKSVLKEVGLPENSFGQYPYEFSGGGRQRISVARALVLDPKMIVLDEPTSALDVAVQAQILNRLVELQNERGLTYLFISHNIGAVRYISDSVSIMYLGKIMESGEVREVIERPMHPYTRALLVSVPVPDPKRRKFRFEIEGEIPTLINPPPGCRFAGRCPFAKEECRIHEPELRDMGRGHLVACHFAEEIANESLQTRMQASA</sequence>
<dbReference type="GO" id="GO:0055085">
    <property type="term" value="P:transmembrane transport"/>
    <property type="evidence" value="ECO:0007669"/>
    <property type="project" value="UniProtKB-ARBA"/>
</dbReference>
<dbReference type="PROSITE" id="PS50893">
    <property type="entry name" value="ABC_TRANSPORTER_2"/>
    <property type="match status" value="1"/>
</dbReference>
<organism evidence="6 7">
    <name type="scientific">Candidatus Sysuiplasma superficiale</name>
    <dbReference type="NCBI Taxonomy" id="2823368"/>
    <lineage>
        <taxon>Archaea</taxon>
        <taxon>Methanobacteriati</taxon>
        <taxon>Thermoplasmatota</taxon>
        <taxon>Thermoplasmata</taxon>
        <taxon>Candidatus Sysuiplasmatales</taxon>
        <taxon>Candidatus Sysuiplasmataceae</taxon>
        <taxon>Candidatus Sysuiplasma</taxon>
    </lineage>
</organism>
<dbReference type="AlphaFoldDB" id="A0A8J7YRQ0"/>
<keyword evidence="2" id="KW-0813">Transport</keyword>
<dbReference type="SUPFAM" id="SSF52540">
    <property type="entry name" value="P-loop containing nucleoside triphosphate hydrolases"/>
    <property type="match status" value="1"/>
</dbReference>
<dbReference type="Gene3D" id="3.40.50.300">
    <property type="entry name" value="P-loop containing nucleotide triphosphate hydrolases"/>
    <property type="match status" value="1"/>
</dbReference>
<keyword evidence="3" id="KW-0547">Nucleotide-binding</keyword>
<name>A0A8J7YRQ0_9ARCH</name>
<comment type="caution">
    <text evidence="6">The sequence shown here is derived from an EMBL/GenBank/DDBJ whole genome shotgun (WGS) entry which is preliminary data.</text>
</comment>
<dbReference type="CDD" id="cd03257">
    <property type="entry name" value="ABC_NikE_OppD_transporters"/>
    <property type="match status" value="1"/>
</dbReference>
<dbReference type="PANTHER" id="PTHR43776:SF7">
    <property type="entry name" value="D,D-DIPEPTIDE TRANSPORT ATP-BINDING PROTEIN DDPF-RELATED"/>
    <property type="match status" value="1"/>
</dbReference>
<dbReference type="Proteomes" id="UP000716004">
    <property type="component" value="Unassembled WGS sequence"/>
</dbReference>
<dbReference type="Pfam" id="PF00005">
    <property type="entry name" value="ABC_tran"/>
    <property type="match status" value="1"/>
</dbReference>
<proteinExistence type="inferred from homology"/>
<keyword evidence="4 6" id="KW-0067">ATP-binding</keyword>
<protein>
    <submittedName>
        <fullName evidence="6">ABC transporter ATP-binding protein</fullName>
    </submittedName>
</protein>
<evidence type="ECO:0000256" key="2">
    <source>
        <dbReference type="ARBA" id="ARBA00022448"/>
    </source>
</evidence>
<dbReference type="SMART" id="SM00382">
    <property type="entry name" value="AAA"/>
    <property type="match status" value="1"/>
</dbReference>
<dbReference type="InterPro" id="IPR003439">
    <property type="entry name" value="ABC_transporter-like_ATP-bd"/>
</dbReference>
<evidence type="ECO:0000256" key="1">
    <source>
        <dbReference type="ARBA" id="ARBA00005417"/>
    </source>
</evidence>